<proteinExistence type="predicted"/>
<comment type="caution">
    <text evidence="2">The sequence shown here is derived from an EMBL/GenBank/DDBJ whole genome shotgun (WGS) entry which is preliminary data.</text>
</comment>
<dbReference type="Pfam" id="PF01261">
    <property type="entry name" value="AP_endonuc_2"/>
    <property type="match status" value="1"/>
</dbReference>
<dbReference type="EMBL" id="BAABCM010000001">
    <property type="protein sequence ID" value="GAA3790743.1"/>
    <property type="molecule type" value="Genomic_DNA"/>
</dbReference>
<keyword evidence="3" id="KW-1185">Reference proteome</keyword>
<name>A0ABP7HFF8_9PSEU</name>
<feature type="domain" description="Xylose isomerase-like TIM barrel" evidence="1">
    <location>
        <begin position="48"/>
        <end position="305"/>
    </location>
</feature>
<sequence length="313" mass="34455">MLLHDGVVRGVTVRDLHTGADHAVAASSVVVAADSLRTPQLLHASGEIADLGATGIEILGEANIPGYPEPSAEWIDAWHARCAHHGLTPTNYDSWIDTSLWHDRDLTADEGAAMLARDLGLAASLGFTFLRPKIGVVSHDLKPHPVWEEVVERNLDRAAELGIVICPEIHAPTPIRHEVVDGYLAFLERTGTKNFGLLIDTGIFQRAPVTAKHEGLSEEAQEAGWRRPLAVPMADLAEILPHVVFIQAKFFDIDADLVDATIPWREILTTLDGHGWSGWLSSEYEGDRAPYRSLEQVRRQHALLRSIEAELRD</sequence>
<dbReference type="RefSeq" id="WP_237336759.1">
    <property type="nucleotide sequence ID" value="NZ_BAABCM010000001.1"/>
</dbReference>
<dbReference type="PANTHER" id="PTHR12110:SF41">
    <property type="entry name" value="INOSOSE DEHYDRATASE"/>
    <property type="match status" value="1"/>
</dbReference>
<dbReference type="InterPro" id="IPR036188">
    <property type="entry name" value="FAD/NAD-bd_sf"/>
</dbReference>
<evidence type="ECO:0000259" key="1">
    <source>
        <dbReference type="Pfam" id="PF01261"/>
    </source>
</evidence>
<dbReference type="InterPro" id="IPR036237">
    <property type="entry name" value="Xyl_isomerase-like_sf"/>
</dbReference>
<evidence type="ECO:0000313" key="2">
    <source>
        <dbReference type="EMBL" id="GAA3790743.1"/>
    </source>
</evidence>
<dbReference type="InterPro" id="IPR013022">
    <property type="entry name" value="Xyl_isomerase-like_TIM-brl"/>
</dbReference>
<dbReference type="Gene3D" id="3.20.20.150">
    <property type="entry name" value="Divalent-metal-dependent TIM barrel enzymes"/>
    <property type="match status" value="1"/>
</dbReference>
<gene>
    <name evidence="2" type="ORF">GCM10022380_03940</name>
</gene>
<dbReference type="SUPFAM" id="SSF51905">
    <property type="entry name" value="FAD/NAD(P)-binding domain"/>
    <property type="match status" value="1"/>
</dbReference>
<reference evidence="3" key="1">
    <citation type="journal article" date="2019" name="Int. J. Syst. Evol. Microbiol.">
        <title>The Global Catalogue of Microorganisms (GCM) 10K type strain sequencing project: providing services to taxonomists for standard genome sequencing and annotation.</title>
        <authorList>
            <consortium name="The Broad Institute Genomics Platform"/>
            <consortium name="The Broad Institute Genome Sequencing Center for Infectious Disease"/>
            <person name="Wu L."/>
            <person name="Ma J."/>
        </authorList>
    </citation>
    <scope>NUCLEOTIDE SEQUENCE [LARGE SCALE GENOMIC DNA]</scope>
    <source>
        <strain evidence="3">JCM 17017</strain>
    </source>
</reference>
<dbReference type="SUPFAM" id="SSF51658">
    <property type="entry name" value="Xylose isomerase-like"/>
    <property type="match status" value="1"/>
</dbReference>
<accession>A0ABP7HFF8</accession>
<evidence type="ECO:0000313" key="3">
    <source>
        <dbReference type="Proteomes" id="UP001501624"/>
    </source>
</evidence>
<organism evidence="2 3">
    <name type="scientific">Amycolatopsis tucumanensis</name>
    <dbReference type="NCBI Taxonomy" id="401106"/>
    <lineage>
        <taxon>Bacteria</taxon>
        <taxon>Bacillati</taxon>
        <taxon>Actinomycetota</taxon>
        <taxon>Actinomycetes</taxon>
        <taxon>Pseudonocardiales</taxon>
        <taxon>Pseudonocardiaceae</taxon>
        <taxon>Amycolatopsis</taxon>
    </lineage>
</organism>
<dbReference type="PANTHER" id="PTHR12110">
    <property type="entry name" value="HYDROXYPYRUVATE ISOMERASE"/>
    <property type="match status" value="1"/>
</dbReference>
<dbReference type="InterPro" id="IPR050312">
    <property type="entry name" value="IolE/XylAMocC-like"/>
</dbReference>
<protein>
    <recommendedName>
        <fullName evidence="1">Xylose isomerase-like TIM barrel domain-containing protein</fullName>
    </recommendedName>
</protein>
<dbReference type="Proteomes" id="UP001501624">
    <property type="component" value="Unassembled WGS sequence"/>
</dbReference>